<dbReference type="GO" id="GO:0008836">
    <property type="term" value="F:diaminopimelate decarboxylase activity"/>
    <property type="evidence" value="ECO:0007669"/>
    <property type="project" value="UniProtKB-EC"/>
</dbReference>
<dbReference type="InterPro" id="IPR002986">
    <property type="entry name" value="DAP_deCOOHase_LysA"/>
</dbReference>
<dbReference type="SUPFAM" id="SSF51419">
    <property type="entry name" value="PLP-binding barrel"/>
    <property type="match status" value="1"/>
</dbReference>
<dbReference type="CDD" id="cd06828">
    <property type="entry name" value="PLPDE_III_DapDC"/>
    <property type="match status" value="1"/>
</dbReference>
<protein>
    <recommendedName>
        <fullName evidence="10">diaminopimelate decarboxylase</fullName>
        <ecNumber evidence="10">4.1.1.20</ecNumber>
    </recommendedName>
</protein>
<dbReference type="InterPro" id="IPR029066">
    <property type="entry name" value="PLP-binding_barrel"/>
</dbReference>
<sequence>MHDFEYRQGTLHCGEVSLEEIAEKVGTPFYCYSLPTLRRHINAFEEPLSGVDHQTCFAMKANANLAILSYMAHRGLGADVVSGGDLYRALKAGIPGGKIVYSGVGKTTAEIDMAIDAGIMMFNIESAQELEVINERAGMLGRKAPVSIRVNPDVDPMTHPYISTGLKENKFGIDVEGSLAQYLKAKDMENIEIVGIDCHIGSQLTDLSPFIDAVGRLKMLIERLKEHGITLKYLDLGGGLGITYSDEEPPHPRDYVRAVLDAVGPLGLKLIFEPGRVIVGNAGVLVARVLYRKQTRSKTFIVVDAGMNDLIRPALYGAYHDIRPVREKTGEREQADVVGPICESGDFLAKNRNLPVLVRDDLIAVMSAGAYGFTMASNYNSRPRPPEVLVDGARYHVVLNRQTYEDLVSGETVPREILV</sequence>
<evidence type="ECO:0000256" key="9">
    <source>
        <dbReference type="ARBA" id="ARBA00060983"/>
    </source>
</evidence>
<dbReference type="InterPro" id="IPR022643">
    <property type="entry name" value="De-COase2_C"/>
</dbReference>
<dbReference type="PROSITE" id="PS00879">
    <property type="entry name" value="ODR_DC_2_2"/>
    <property type="match status" value="1"/>
</dbReference>
<comment type="cofactor">
    <cofactor evidence="1">
        <name>pyridoxal 5'-phosphate</name>
        <dbReference type="ChEBI" id="CHEBI:597326"/>
    </cofactor>
</comment>
<name>A0A485LZZ3_9ZZZZ</name>
<dbReference type="Gene3D" id="3.20.20.10">
    <property type="entry name" value="Alanine racemase"/>
    <property type="match status" value="1"/>
</dbReference>
<reference evidence="13" key="1">
    <citation type="submission" date="2019-03" db="EMBL/GenBank/DDBJ databases">
        <authorList>
            <person name="Hao L."/>
        </authorList>
    </citation>
    <scope>NUCLEOTIDE SEQUENCE</scope>
</reference>
<dbReference type="NCBIfam" id="TIGR01048">
    <property type="entry name" value="lysA"/>
    <property type="match status" value="1"/>
</dbReference>
<dbReference type="PROSITE" id="PS00878">
    <property type="entry name" value="ODR_DC_2_1"/>
    <property type="match status" value="1"/>
</dbReference>
<evidence type="ECO:0000256" key="3">
    <source>
        <dbReference type="ARBA" id="ARBA00022793"/>
    </source>
</evidence>
<feature type="domain" description="Orn/DAP/Arg decarboxylase 2 N-terminal" evidence="12">
    <location>
        <begin position="36"/>
        <end position="279"/>
    </location>
</feature>
<dbReference type="SUPFAM" id="SSF50621">
    <property type="entry name" value="Alanine racemase C-terminal domain-like"/>
    <property type="match status" value="1"/>
</dbReference>
<dbReference type="Gene3D" id="2.40.37.10">
    <property type="entry name" value="Lyase, Ornithine Decarboxylase, Chain A, domain 1"/>
    <property type="match status" value="1"/>
</dbReference>
<comment type="similarity">
    <text evidence="9">Belongs to the Orn/Lys/Arg decarboxylase class-II family. LysA subfamily.</text>
</comment>
<evidence type="ECO:0000259" key="11">
    <source>
        <dbReference type="Pfam" id="PF00278"/>
    </source>
</evidence>
<comment type="catalytic activity">
    <reaction evidence="7">
        <text>meso-2,6-diaminopimelate + H(+) = L-lysine + CO2</text>
        <dbReference type="Rhea" id="RHEA:15101"/>
        <dbReference type="ChEBI" id="CHEBI:15378"/>
        <dbReference type="ChEBI" id="CHEBI:16526"/>
        <dbReference type="ChEBI" id="CHEBI:32551"/>
        <dbReference type="ChEBI" id="CHEBI:57791"/>
        <dbReference type="EC" id="4.1.1.20"/>
    </reaction>
</comment>
<keyword evidence="3" id="KW-0210">Decarboxylase</keyword>
<dbReference type="Pfam" id="PF00278">
    <property type="entry name" value="Orn_DAP_Arg_deC"/>
    <property type="match status" value="1"/>
</dbReference>
<dbReference type="InterPro" id="IPR022653">
    <property type="entry name" value="De-COase2_pyr-phos_BS"/>
</dbReference>
<dbReference type="AlphaFoldDB" id="A0A485LZZ3"/>
<gene>
    <name evidence="13" type="primary">lysA</name>
    <name evidence="13" type="ORF">SCFA_220010</name>
</gene>
<dbReference type="EC" id="4.1.1.20" evidence="10"/>
<dbReference type="PANTHER" id="PTHR43727">
    <property type="entry name" value="DIAMINOPIMELATE DECARBOXYLASE"/>
    <property type="match status" value="1"/>
</dbReference>
<evidence type="ECO:0000256" key="6">
    <source>
        <dbReference type="ARBA" id="ARBA00023239"/>
    </source>
</evidence>
<dbReference type="PRINTS" id="PR01179">
    <property type="entry name" value="ODADCRBXLASE"/>
</dbReference>
<evidence type="ECO:0000256" key="7">
    <source>
        <dbReference type="ARBA" id="ARBA00050464"/>
    </source>
</evidence>
<dbReference type="EMBL" id="CAADRM010000084">
    <property type="protein sequence ID" value="VFU13754.1"/>
    <property type="molecule type" value="Genomic_DNA"/>
</dbReference>
<dbReference type="HAMAP" id="MF_02120">
    <property type="entry name" value="LysA"/>
    <property type="match status" value="1"/>
</dbReference>
<evidence type="ECO:0000256" key="4">
    <source>
        <dbReference type="ARBA" id="ARBA00022898"/>
    </source>
</evidence>
<keyword evidence="5" id="KW-0457">Lysine biosynthesis</keyword>
<keyword evidence="4" id="KW-0663">Pyridoxal phosphate</keyword>
<evidence type="ECO:0000256" key="1">
    <source>
        <dbReference type="ARBA" id="ARBA00001933"/>
    </source>
</evidence>
<dbReference type="GO" id="GO:0009089">
    <property type="term" value="P:lysine biosynthetic process via diaminopimelate"/>
    <property type="evidence" value="ECO:0007669"/>
    <property type="project" value="InterPro"/>
</dbReference>
<dbReference type="PANTHER" id="PTHR43727:SF2">
    <property type="entry name" value="GROUP IV DECARBOXYLASE"/>
    <property type="match status" value="1"/>
</dbReference>
<organism evidence="13">
    <name type="scientific">anaerobic digester metagenome</name>
    <dbReference type="NCBI Taxonomy" id="1263854"/>
    <lineage>
        <taxon>unclassified sequences</taxon>
        <taxon>metagenomes</taxon>
        <taxon>ecological metagenomes</taxon>
    </lineage>
</organism>
<evidence type="ECO:0000256" key="5">
    <source>
        <dbReference type="ARBA" id="ARBA00023154"/>
    </source>
</evidence>
<accession>A0A485LZZ3</accession>
<evidence type="ECO:0000256" key="2">
    <source>
        <dbReference type="ARBA" id="ARBA00022605"/>
    </source>
</evidence>
<feature type="domain" description="Orn/DAP/Arg decarboxylase 2 C-terminal" evidence="11">
    <location>
        <begin position="30"/>
        <end position="369"/>
    </location>
</feature>
<evidence type="ECO:0000256" key="10">
    <source>
        <dbReference type="ARBA" id="ARBA00066427"/>
    </source>
</evidence>
<keyword evidence="2" id="KW-0028">Amino-acid biosynthesis</keyword>
<evidence type="ECO:0000259" key="12">
    <source>
        <dbReference type="Pfam" id="PF02784"/>
    </source>
</evidence>
<dbReference type="Pfam" id="PF02784">
    <property type="entry name" value="Orn_Arg_deC_N"/>
    <property type="match status" value="1"/>
</dbReference>
<evidence type="ECO:0000256" key="8">
    <source>
        <dbReference type="ARBA" id="ARBA00060643"/>
    </source>
</evidence>
<dbReference type="PRINTS" id="PR01181">
    <property type="entry name" value="DAPDCRBXLASE"/>
</dbReference>
<proteinExistence type="inferred from homology"/>
<comment type="pathway">
    <text evidence="8">Amino-acid biosynthesis; L-lysine biosynthesis via DAP pathway; L-lysine from DL-2,6-diaminopimelate: step 1/1.</text>
</comment>
<dbReference type="InterPro" id="IPR022657">
    <property type="entry name" value="De-COase2_CS"/>
</dbReference>
<dbReference type="InterPro" id="IPR000183">
    <property type="entry name" value="Orn/DAP/Arg_de-COase"/>
</dbReference>
<dbReference type="FunFam" id="2.40.37.10:FF:000003">
    <property type="entry name" value="Diaminopimelate decarboxylase"/>
    <property type="match status" value="1"/>
</dbReference>
<evidence type="ECO:0000313" key="13">
    <source>
        <dbReference type="EMBL" id="VFU13754.1"/>
    </source>
</evidence>
<dbReference type="FunFam" id="3.20.20.10:FF:000003">
    <property type="entry name" value="Diaminopimelate decarboxylase"/>
    <property type="match status" value="1"/>
</dbReference>
<dbReference type="InterPro" id="IPR022644">
    <property type="entry name" value="De-COase2_N"/>
</dbReference>
<dbReference type="InterPro" id="IPR009006">
    <property type="entry name" value="Ala_racemase/Decarboxylase_C"/>
</dbReference>
<keyword evidence="6 13" id="KW-0456">Lyase</keyword>